<sequence>MGLSQEAIIAISCGSIAGLIVIVSAVIYFTRKSPSSEGSRLIQDPENTIETSVDQVPANYNTFQNTPAVLNEQVAADQKLSPQINQNSSTTKTLSPENSNSVAKNEQLSRASSHYEEHDHLTDSHENSGRSSPDLEEPKTPEPANLEVSQGNYRDKVSIKREKSQRKKTKKAGKLTSTRGKKKSKNNLF</sequence>
<feature type="compositionally biased region" description="Basic and acidic residues" evidence="1">
    <location>
        <begin position="113"/>
        <end position="128"/>
    </location>
</feature>
<evidence type="ECO:0000256" key="2">
    <source>
        <dbReference type="SAM" id="Phobius"/>
    </source>
</evidence>
<feature type="compositionally biased region" description="Polar residues" evidence="1">
    <location>
        <begin position="82"/>
        <end position="112"/>
    </location>
</feature>
<organism evidence="3 4">
    <name type="scientific">Conidiobolus coronatus (strain ATCC 28846 / CBS 209.66 / NRRL 28638)</name>
    <name type="common">Delacroixia coronata</name>
    <dbReference type="NCBI Taxonomy" id="796925"/>
    <lineage>
        <taxon>Eukaryota</taxon>
        <taxon>Fungi</taxon>
        <taxon>Fungi incertae sedis</taxon>
        <taxon>Zoopagomycota</taxon>
        <taxon>Entomophthoromycotina</taxon>
        <taxon>Entomophthoromycetes</taxon>
        <taxon>Entomophthorales</taxon>
        <taxon>Ancylistaceae</taxon>
        <taxon>Conidiobolus</taxon>
    </lineage>
</organism>
<protein>
    <submittedName>
        <fullName evidence="3">Uncharacterized protein</fullName>
    </submittedName>
</protein>
<feature type="compositionally biased region" description="Basic and acidic residues" evidence="1">
    <location>
        <begin position="153"/>
        <end position="162"/>
    </location>
</feature>
<evidence type="ECO:0000256" key="1">
    <source>
        <dbReference type="SAM" id="MobiDB-lite"/>
    </source>
</evidence>
<keyword evidence="4" id="KW-1185">Reference proteome</keyword>
<keyword evidence="2" id="KW-0472">Membrane</keyword>
<keyword evidence="2" id="KW-1133">Transmembrane helix</keyword>
<proteinExistence type="predicted"/>
<accession>A0A137PF17</accession>
<evidence type="ECO:0000313" key="3">
    <source>
        <dbReference type="EMBL" id="KXN73567.1"/>
    </source>
</evidence>
<feature type="compositionally biased region" description="Basic residues" evidence="1">
    <location>
        <begin position="163"/>
        <end position="189"/>
    </location>
</feature>
<name>A0A137PF17_CONC2</name>
<keyword evidence="2" id="KW-0812">Transmembrane</keyword>
<dbReference type="Proteomes" id="UP000070444">
    <property type="component" value="Unassembled WGS sequence"/>
</dbReference>
<feature type="transmembrane region" description="Helical" evidence="2">
    <location>
        <begin position="7"/>
        <end position="29"/>
    </location>
</feature>
<reference evidence="3 4" key="1">
    <citation type="journal article" date="2015" name="Genome Biol. Evol.">
        <title>Phylogenomic analyses indicate that early fungi evolved digesting cell walls of algal ancestors of land plants.</title>
        <authorList>
            <person name="Chang Y."/>
            <person name="Wang S."/>
            <person name="Sekimoto S."/>
            <person name="Aerts A.L."/>
            <person name="Choi C."/>
            <person name="Clum A."/>
            <person name="LaButti K.M."/>
            <person name="Lindquist E.A."/>
            <person name="Yee Ngan C."/>
            <person name="Ohm R.A."/>
            <person name="Salamov A.A."/>
            <person name="Grigoriev I.V."/>
            <person name="Spatafora J.W."/>
            <person name="Berbee M.L."/>
        </authorList>
    </citation>
    <scope>NUCLEOTIDE SEQUENCE [LARGE SCALE GENOMIC DNA]</scope>
    <source>
        <strain evidence="3 4">NRRL 28638</strain>
    </source>
</reference>
<dbReference type="EMBL" id="KQ964435">
    <property type="protein sequence ID" value="KXN73567.1"/>
    <property type="molecule type" value="Genomic_DNA"/>
</dbReference>
<dbReference type="AlphaFoldDB" id="A0A137PF17"/>
<feature type="region of interest" description="Disordered" evidence="1">
    <location>
        <begin position="82"/>
        <end position="189"/>
    </location>
</feature>
<evidence type="ECO:0000313" key="4">
    <source>
        <dbReference type="Proteomes" id="UP000070444"/>
    </source>
</evidence>
<gene>
    <name evidence="3" type="ORF">CONCODRAFT_77309</name>
</gene>